<organism evidence="2 3">
    <name type="scientific">Ricinus communis</name>
    <name type="common">Castor bean</name>
    <dbReference type="NCBI Taxonomy" id="3988"/>
    <lineage>
        <taxon>Eukaryota</taxon>
        <taxon>Viridiplantae</taxon>
        <taxon>Streptophyta</taxon>
        <taxon>Embryophyta</taxon>
        <taxon>Tracheophyta</taxon>
        <taxon>Spermatophyta</taxon>
        <taxon>Magnoliopsida</taxon>
        <taxon>eudicotyledons</taxon>
        <taxon>Gunneridae</taxon>
        <taxon>Pentapetalae</taxon>
        <taxon>rosids</taxon>
        <taxon>fabids</taxon>
        <taxon>Malpighiales</taxon>
        <taxon>Euphorbiaceae</taxon>
        <taxon>Acalyphoideae</taxon>
        <taxon>Acalypheae</taxon>
        <taxon>Ricinus</taxon>
    </lineage>
</organism>
<dbReference type="InParanoid" id="B9SRQ1"/>
<dbReference type="AlphaFoldDB" id="B9SRQ1"/>
<evidence type="ECO:0000256" key="1">
    <source>
        <dbReference type="SAM" id="SignalP"/>
    </source>
</evidence>
<feature type="chain" id="PRO_5002892019" evidence="1">
    <location>
        <begin position="17"/>
        <end position="196"/>
    </location>
</feature>
<evidence type="ECO:0000313" key="3">
    <source>
        <dbReference type="Proteomes" id="UP000008311"/>
    </source>
</evidence>
<evidence type="ECO:0000313" key="2">
    <source>
        <dbReference type="EMBL" id="EEF33709.1"/>
    </source>
</evidence>
<gene>
    <name evidence="2" type="ORF">RCOM_0666050</name>
</gene>
<dbReference type="Proteomes" id="UP000008311">
    <property type="component" value="Unassembled WGS sequence"/>
</dbReference>
<reference evidence="3" key="1">
    <citation type="journal article" date="2010" name="Nat. Biotechnol.">
        <title>Draft genome sequence of the oilseed species Ricinus communis.</title>
        <authorList>
            <person name="Chan A.P."/>
            <person name="Crabtree J."/>
            <person name="Zhao Q."/>
            <person name="Lorenzi H."/>
            <person name="Orvis J."/>
            <person name="Puiu D."/>
            <person name="Melake-Berhan A."/>
            <person name="Jones K.M."/>
            <person name="Redman J."/>
            <person name="Chen G."/>
            <person name="Cahoon E.B."/>
            <person name="Gedil M."/>
            <person name="Stanke M."/>
            <person name="Haas B.J."/>
            <person name="Wortman J.R."/>
            <person name="Fraser-Liggett C.M."/>
            <person name="Ravel J."/>
            <person name="Rabinowicz P.D."/>
        </authorList>
    </citation>
    <scope>NUCLEOTIDE SEQUENCE [LARGE SCALE GENOMIC DNA]</scope>
    <source>
        <strain evidence="3">cv. Hale</strain>
    </source>
</reference>
<proteinExistence type="predicted"/>
<keyword evidence="3" id="KW-1185">Reference proteome</keyword>
<dbReference type="EMBL" id="EQ974102">
    <property type="protein sequence ID" value="EEF33709.1"/>
    <property type="molecule type" value="Genomic_DNA"/>
</dbReference>
<keyword evidence="1" id="KW-0732">Signal</keyword>
<protein>
    <submittedName>
        <fullName evidence="2">Uncharacterized protein</fullName>
    </submittedName>
</protein>
<name>B9SRQ1_RICCO</name>
<feature type="signal peptide" evidence="1">
    <location>
        <begin position="1"/>
        <end position="16"/>
    </location>
</feature>
<sequence length="196" mass="22641">MPIWVIILAILGETFEQAGILLTKVAGGWWAMENPFEYGRMHGFQIRITSRFSLLIEFFPTMLQWTAFSRRMDYLRMKTSFGKYFSHLRNQLCFNDKVLGPTEALMIASSVLHDYKVATIMESSKQPCNKSSYQWPVPVSSMFKINVDAVVRSDRGTELGAIARWNHIVFLQWSYARLPHFHNLIQALLLKISSSL</sequence>
<accession>B9SRQ1</accession>